<dbReference type="AlphaFoldDB" id="A0A7V0XFF0"/>
<name>A0A7V0XFF0_UNCW3</name>
<proteinExistence type="predicted"/>
<comment type="caution">
    <text evidence="1">The sequence shown here is derived from an EMBL/GenBank/DDBJ whole genome shotgun (WGS) entry which is preliminary data.</text>
</comment>
<reference evidence="1" key="1">
    <citation type="journal article" date="2020" name="mSystems">
        <title>Genome- and Community-Level Interaction Insights into Carbon Utilization and Element Cycling Functions of Hydrothermarchaeota in Hydrothermal Sediment.</title>
        <authorList>
            <person name="Zhou Z."/>
            <person name="Liu Y."/>
            <person name="Xu W."/>
            <person name="Pan J."/>
            <person name="Luo Z.H."/>
            <person name="Li M."/>
        </authorList>
    </citation>
    <scope>NUCLEOTIDE SEQUENCE [LARGE SCALE GENOMIC DNA]</scope>
    <source>
        <strain evidence="1">SpSt-1182</strain>
    </source>
</reference>
<sequence length="270" mass="29577">MNLSAVLLAVMVGSTPADTADYSRYVVIVTVSDHRPGTGFDAPAGLIERARAQLNRTLHDRDRTVGDFLAVHDRPARRLGRMTLEHRRGDVRFTSDGTTEADFEFPLTGAVMEQLLPVPGPKRLLGRVACPCCGREWPDEQPVPNGLELVPLELTEVANFTGVLVDVRGLDYQAALFPRIIIPSGDEVYGPAFADKDTVITRGIVGYYKDRNEALQDGRTGSNPLIIRALAVEGPNRCDVKVTDRDAALVHGSQRNLDHLTRCRVGLLVD</sequence>
<dbReference type="Proteomes" id="UP000885672">
    <property type="component" value="Unassembled WGS sequence"/>
</dbReference>
<dbReference type="EMBL" id="DSBX01000191">
    <property type="protein sequence ID" value="HDQ99621.1"/>
    <property type="molecule type" value="Genomic_DNA"/>
</dbReference>
<accession>A0A7V0XFF0</accession>
<gene>
    <name evidence="1" type="ORF">ENN51_04975</name>
</gene>
<organism evidence="1">
    <name type="scientific">candidate division WOR-3 bacterium</name>
    <dbReference type="NCBI Taxonomy" id="2052148"/>
    <lineage>
        <taxon>Bacteria</taxon>
        <taxon>Bacteria division WOR-3</taxon>
    </lineage>
</organism>
<evidence type="ECO:0000313" key="1">
    <source>
        <dbReference type="EMBL" id="HDQ99621.1"/>
    </source>
</evidence>
<protein>
    <submittedName>
        <fullName evidence="1">Uncharacterized protein</fullName>
    </submittedName>
</protein>